<dbReference type="GO" id="GO:0019911">
    <property type="term" value="F:structural constituent of myelin sheath"/>
    <property type="evidence" value="ECO:0007669"/>
    <property type="project" value="TreeGrafter"/>
</dbReference>
<sequence length="184" mass="20063">MAEFPGKVNTETSSPSQTAVRGFSVRLISLDLIFIRTVPAILMITEIALGLLVWALIASTQYFRVPGFGWVMFVSVFLWILTILVFFIYFLRVNSKLVSVPWTIVLLAFNITAAVLYITAFLTTSASITPYFIAGTLNFNNLAAAAFFACLVMIAYCASSFLSFMAWRREGGGATAQAAGTVPA</sequence>
<dbReference type="PANTHER" id="PTHR22776">
    <property type="entry name" value="MARVEL-CONTAINING POTENTIAL LIPID RAFT-ASSOCIATED PROTEIN"/>
    <property type="match status" value="1"/>
</dbReference>
<gene>
    <name evidence="14" type="primary">Pllp</name>
    <name evidence="14" type="ORF">GTO95_0009816</name>
</gene>
<evidence type="ECO:0000256" key="7">
    <source>
        <dbReference type="ARBA" id="ARBA00034721"/>
    </source>
</evidence>
<accession>A0A8J7NZ49</accession>
<evidence type="ECO:0000313" key="15">
    <source>
        <dbReference type="Proteomes" id="UP000736164"/>
    </source>
</evidence>
<proteinExistence type="inferred from homology"/>
<dbReference type="Pfam" id="PF01284">
    <property type="entry name" value="MARVEL"/>
    <property type="match status" value="1"/>
</dbReference>
<dbReference type="PANTHER" id="PTHR22776:SF9">
    <property type="entry name" value="PLASMOLIPIN"/>
    <property type="match status" value="1"/>
</dbReference>
<evidence type="ECO:0000256" key="3">
    <source>
        <dbReference type="ARBA" id="ARBA00022475"/>
    </source>
</evidence>
<keyword evidence="4 11" id="KW-0812">Transmembrane</keyword>
<dbReference type="InterPro" id="IPR050578">
    <property type="entry name" value="MARVEL-CKLF_proteins"/>
</dbReference>
<evidence type="ECO:0000256" key="6">
    <source>
        <dbReference type="ARBA" id="ARBA00023136"/>
    </source>
</evidence>
<evidence type="ECO:0000256" key="2">
    <source>
        <dbReference type="ARBA" id="ARBA00011815"/>
    </source>
</evidence>
<reference evidence="14" key="1">
    <citation type="journal article" date="2021" name="Cell">
        <title>Tracing the genetic footprints of vertebrate landing in non-teleost ray-finned fishes.</title>
        <authorList>
            <person name="Bi X."/>
            <person name="Wang K."/>
            <person name="Yang L."/>
            <person name="Pan H."/>
            <person name="Jiang H."/>
            <person name="Wei Q."/>
            <person name="Fang M."/>
            <person name="Yu H."/>
            <person name="Zhu C."/>
            <person name="Cai Y."/>
            <person name="He Y."/>
            <person name="Gan X."/>
            <person name="Zeng H."/>
            <person name="Yu D."/>
            <person name="Zhu Y."/>
            <person name="Jiang H."/>
            <person name="Qiu Q."/>
            <person name="Yang H."/>
            <person name="Zhang Y.E."/>
            <person name="Wang W."/>
            <person name="Zhu M."/>
            <person name="He S."/>
            <person name="Zhang G."/>
        </authorList>
    </citation>
    <scope>NUCLEOTIDE SEQUENCE</scope>
    <source>
        <strain evidence="14">Allg_001</strain>
    </source>
</reference>
<evidence type="ECO:0000256" key="12">
    <source>
        <dbReference type="SAM" id="Phobius"/>
    </source>
</evidence>
<comment type="subunit">
    <text evidence="2">Forms oligomers.</text>
</comment>
<keyword evidence="15" id="KW-1185">Reference proteome</keyword>
<dbReference type="EMBL" id="JAAWVO010053459">
    <property type="protein sequence ID" value="MBN3321040.1"/>
    <property type="molecule type" value="Genomic_DNA"/>
</dbReference>
<comment type="similarity">
    <text evidence="7">Belongs to the MAL family.</text>
</comment>
<evidence type="ECO:0000256" key="1">
    <source>
        <dbReference type="ARBA" id="ARBA00004424"/>
    </source>
</evidence>
<evidence type="ECO:0000256" key="8">
    <source>
        <dbReference type="ARBA" id="ARBA00049979"/>
    </source>
</evidence>
<dbReference type="AlphaFoldDB" id="A0A8J7NZ49"/>
<evidence type="ECO:0000256" key="4">
    <source>
        <dbReference type="ARBA" id="ARBA00022692"/>
    </source>
</evidence>
<evidence type="ECO:0000259" key="13">
    <source>
        <dbReference type="PROSITE" id="PS51225"/>
    </source>
</evidence>
<feature type="non-terminal residue" evidence="14">
    <location>
        <position position="1"/>
    </location>
</feature>
<evidence type="ECO:0000256" key="5">
    <source>
        <dbReference type="ARBA" id="ARBA00022989"/>
    </source>
</evidence>
<organism evidence="14 15">
    <name type="scientific">Atractosteus spatula</name>
    <name type="common">Alligator gar</name>
    <name type="synonym">Lepisosteus spatula</name>
    <dbReference type="NCBI Taxonomy" id="7917"/>
    <lineage>
        <taxon>Eukaryota</taxon>
        <taxon>Metazoa</taxon>
        <taxon>Chordata</taxon>
        <taxon>Craniata</taxon>
        <taxon>Vertebrata</taxon>
        <taxon>Euteleostomi</taxon>
        <taxon>Actinopterygii</taxon>
        <taxon>Neopterygii</taxon>
        <taxon>Holostei</taxon>
        <taxon>Semionotiformes</taxon>
        <taxon>Lepisosteidae</taxon>
        <taxon>Atractosteus</taxon>
    </lineage>
</organism>
<evidence type="ECO:0000256" key="11">
    <source>
        <dbReference type="PROSITE-ProRule" id="PRU00581"/>
    </source>
</evidence>
<dbReference type="InterPro" id="IPR013295">
    <property type="entry name" value="MAL"/>
</dbReference>
<feature type="transmembrane region" description="Helical" evidence="12">
    <location>
        <begin position="69"/>
        <end position="90"/>
    </location>
</feature>
<feature type="transmembrane region" description="Helical" evidence="12">
    <location>
        <begin position="33"/>
        <end position="57"/>
    </location>
</feature>
<dbReference type="PROSITE" id="PS51225">
    <property type="entry name" value="MARVEL"/>
    <property type="match status" value="1"/>
</dbReference>
<evidence type="ECO:0000313" key="14">
    <source>
        <dbReference type="EMBL" id="MBN3321040.1"/>
    </source>
</evidence>
<dbReference type="GO" id="GO:0016324">
    <property type="term" value="C:apical plasma membrane"/>
    <property type="evidence" value="ECO:0007669"/>
    <property type="project" value="UniProtKB-SubCell"/>
</dbReference>
<feature type="transmembrane region" description="Helical" evidence="12">
    <location>
        <begin position="142"/>
        <end position="167"/>
    </location>
</feature>
<feature type="domain" description="MARVEL" evidence="13">
    <location>
        <begin position="34"/>
        <end position="168"/>
    </location>
</feature>
<comment type="caution">
    <text evidence="14">The sequence shown here is derived from an EMBL/GenBank/DDBJ whole genome shotgun (WGS) entry which is preliminary data.</text>
</comment>
<dbReference type="PRINTS" id="PR01884">
    <property type="entry name" value="MALPROTEIN"/>
</dbReference>
<dbReference type="InterPro" id="IPR008253">
    <property type="entry name" value="Marvel"/>
</dbReference>
<keyword evidence="5 12" id="KW-1133">Transmembrane helix</keyword>
<protein>
    <recommendedName>
        <fullName evidence="9">Plasmolipin</fullName>
    </recommendedName>
    <alternativeName>
        <fullName evidence="10">Plasma membrane proteolipid</fullName>
    </alternativeName>
</protein>
<dbReference type="Proteomes" id="UP000736164">
    <property type="component" value="Unassembled WGS sequence"/>
</dbReference>
<evidence type="ECO:0000256" key="10">
    <source>
        <dbReference type="ARBA" id="ARBA00050050"/>
    </source>
</evidence>
<dbReference type="GO" id="GO:0043209">
    <property type="term" value="C:myelin sheath"/>
    <property type="evidence" value="ECO:0007669"/>
    <property type="project" value="UniProtKB-SubCell"/>
</dbReference>
<feature type="transmembrane region" description="Helical" evidence="12">
    <location>
        <begin position="102"/>
        <end position="122"/>
    </location>
</feature>
<dbReference type="GO" id="GO:0042552">
    <property type="term" value="P:myelination"/>
    <property type="evidence" value="ECO:0007669"/>
    <property type="project" value="TreeGrafter"/>
</dbReference>
<keyword evidence="6 11" id="KW-0472">Membrane</keyword>
<feature type="non-terminal residue" evidence="14">
    <location>
        <position position="184"/>
    </location>
</feature>
<name>A0A8J7NZ49_ATRSP</name>
<keyword evidence="3" id="KW-1003">Cell membrane</keyword>
<comment type="subcellular location">
    <subcellularLocation>
        <location evidence="1">Apical cell membrane</location>
        <topology evidence="1">Multi-pass membrane protein</topology>
    </subcellularLocation>
    <subcellularLocation>
        <location evidence="8">Myelin membrane</location>
        <topology evidence="8">Multi-pass membrane protein</topology>
    </subcellularLocation>
</comment>
<evidence type="ECO:0000256" key="9">
    <source>
        <dbReference type="ARBA" id="ARBA00050024"/>
    </source>
</evidence>